<dbReference type="EMBL" id="VUOB01000019">
    <property type="protein sequence ID" value="KAA2262985.1"/>
    <property type="molecule type" value="Genomic_DNA"/>
</dbReference>
<keyword evidence="1" id="KW-1133">Transmembrane helix</keyword>
<organism evidence="2 3">
    <name type="scientific">Solihabitans fulvus</name>
    <dbReference type="NCBI Taxonomy" id="1892852"/>
    <lineage>
        <taxon>Bacteria</taxon>
        <taxon>Bacillati</taxon>
        <taxon>Actinomycetota</taxon>
        <taxon>Actinomycetes</taxon>
        <taxon>Pseudonocardiales</taxon>
        <taxon>Pseudonocardiaceae</taxon>
        <taxon>Solihabitans</taxon>
    </lineage>
</organism>
<keyword evidence="3" id="KW-1185">Reference proteome</keyword>
<name>A0A5B2XIY3_9PSEU</name>
<accession>A0A5B2XIY3</accession>
<keyword evidence="1" id="KW-0812">Transmembrane</keyword>
<keyword evidence="1" id="KW-0472">Membrane</keyword>
<reference evidence="2 3" key="1">
    <citation type="submission" date="2019-09" db="EMBL/GenBank/DDBJ databases">
        <title>Goodfellowia gen. nov., a new genus of the Pseudonocardineae related to Actinoalloteichus, containing Goodfellowia coeruleoviolacea gen. nov., comb. nov. gen. nov., comb. nov.</title>
        <authorList>
            <person name="Labeda D."/>
        </authorList>
    </citation>
    <scope>NUCLEOTIDE SEQUENCE [LARGE SCALE GENOMIC DNA]</scope>
    <source>
        <strain evidence="2 3">AN110305</strain>
    </source>
</reference>
<dbReference type="AlphaFoldDB" id="A0A5B2XIY3"/>
<evidence type="ECO:0000256" key="1">
    <source>
        <dbReference type="SAM" id="Phobius"/>
    </source>
</evidence>
<feature type="transmembrane region" description="Helical" evidence="1">
    <location>
        <begin position="96"/>
        <end position="114"/>
    </location>
</feature>
<reference evidence="2 3" key="2">
    <citation type="submission" date="2019-09" db="EMBL/GenBank/DDBJ databases">
        <authorList>
            <person name="Jin C."/>
        </authorList>
    </citation>
    <scope>NUCLEOTIDE SEQUENCE [LARGE SCALE GENOMIC DNA]</scope>
    <source>
        <strain evidence="2 3">AN110305</strain>
    </source>
</reference>
<feature type="transmembrane region" description="Helical" evidence="1">
    <location>
        <begin position="69"/>
        <end position="90"/>
    </location>
</feature>
<proteinExistence type="predicted"/>
<evidence type="ECO:0000313" key="3">
    <source>
        <dbReference type="Proteomes" id="UP000323454"/>
    </source>
</evidence>
<gene>
    <name evidence="2" type="ORF">F0L68_11025</name>
</gene>
<dbReference type="Proteomes" id="UP000323454">
    <property type="component" value="Unassembled WGS sequence"/>
</dbReference>
<comment type="caution">
    <text evidence="2">The sequence shown here is derived from an EMBL/GenBank/DDBJ whole genome shotgun (WGS) entry which is preliminary data.</text>
</comment>
<protein>
    <submittedName>
        <fullName evidence="2">Uncharacterized protein</fullName>
    </submittedName>
</protein>
<dbReference type="RefSeq" id="WP_149849407.1">
    <property type="nucleotide sequence ID" value="NZ_VUOB01000019.1"/>
</dbReference>
<feature type="transmembrane region" description="Helical" evidence="1">
    <location>
        <begin position="42"/>
        <end position="62"/>
    </location>
</feature>
<evidence type="ECO:0000313" key="2">
    <source>
        <dbReference type="EMBL" id="KAA2262985.1"/>
    </source>
</evidence>
<sequence length="199" mass="21148">MTEVSGVRATPGGRVRLVFQPGGFNILRDSRFSWLRSLDEDWIGGLALLGAIGLGIGAAAAAHAGLRPLAIALGVLVIPFVVVLLVFLVLKAIESLVGWIVLIGLIILFPLLLFPGVRQWAGKHWDGKPAARRLDWPRERIASTRRALDASGLAVQVLGADGATLVLRAGGEAARQLDTEFARLLGGPASPPARTFARR</sequence>